<name>A0ABU5C779_9BACI</name>
<accession>A0ABU5C779</accession>
<proteinExistence type="predicted"/>
<dbReference type="Proteomes" id="UP001281447">
    <property type="component" value="Unassembled WGS sequence"/>
</dbReference>
<gene>
    <name evidence="1" type="ORF">RWE15_11335</name>
</gene>
<dbReference type="EMBL" id="JAWDIP010000003">
    <property type="protein sequence ID" value="MDY0394915.1"/>
    <property type="molecule type" value="Genomic_DNA"/>
</dbReference>
<organism evidence="1 2">
    <name type="scientific">Tigheibacillus halophilus</name>
    <dbReference type="NCBI Taxonomy" id="361280"/>
    <lineage>
        <taxon>Bacteria</taxon>
        <taxon>Bacillati</taxon>
        <taxon>Bacillota</taxon>
        <taxon>Bacilli</taxon>
        <taxon>Bacillales</taxon>
        <taxon>Bacillaceae</taxon>
        <taxon>Tigheibacillus</taxon>
    </lineage>
</organism>
<protein>
    <submittedName>
        <fullName evidence="1">Uncharacterized protein</fullName>
    </submittedName>
</protein>
<evidence type="ECO:0000313" key="1">
    <source>
        <dbReference type="EMBL" id="MDY0394915.1"/>
    </source>
</evidence>
<keyword evidence="2" id="KW-1185">Reference proteome</keyword>
<comment type="caution">
    <text evidence="1">The sequence shown here is derived from an EMBL/GenBank/DDBJ whole genome shotgun (WGS) entry which is preliminary data.</text>
</comment>
<evidence type="ECO:0000313" key="2">
    <source>
        <dbReference type="Proteomes" id="UP001281447"/>
    </source>
</evidence>
<reference evidence="1 2" key="1">
    <citation type="submission" date="2023-10" db="EMBL/GenBank/DDBJ databases">
        <title>Virgibacillus halophilus 5B73C genome.</title>
        <authorList>
            <person name="Miliotis G."/>
            <person name="Sengupta P."/>
            <person name="Hameed A."/>
            <person name="Chuvochina M."/>
            <person name="Mcdonagh F."/>
            <person name="Simpson A.C."/>
            <person name="Singh N.K."/>
            <person name="Rekha P.D."/>
            <person name="Raman K."/>
            <person name="Hugenholtz P."/>
            <person name="Venkateswaran K."/>
        </authorList>
    </citation>
    <scope>NUCLEOTIDE SEQUENCE [LARGE SCALE GENOMIC DNA]</scope>
    <source>
        <strain evidence="1 2">5B73C</strain>
    </source>
</reference>
<sequence length="116" mass="13866">MFDSKLAEYTYVFKIKGLKISTFPIQIGEILFYNPIREDLLIHLEKQRLFEYEMNLMSKEDRELHQEWQSVKGARGYEYIEYTDCHARICIKASSEKEGAILAKKENRYYCSSYKT</sequence>